<keyword evidence="3" id="KW-1185">Reference proteome</keyword>
<feature type="chain" id="PRO_5040361707" evidence="1">
    <location>
        <begin position="28"/>
        <end position="253"/>
    </location>
</feature>
<dbReference type="OrthoDB" id="5570689at2759"/>
<reference evidence="2" key="1">
    <citation type="journal article" date="2020" name="Microb. Genom.">
        <title>Genetic diversity of clinical and environmental Mucorales isolates obtained from an investigation of mucormycosis cases among solid organ transplant recipients.</title>
        <authorList>
            <person name="Nguyen M.H."/>
            <person name="Kaul D."/>
            <person name="Muto C."/>
            <person name="Cheng S.J."/>
            <person name="Richter R.A."/>
            <person name="Bruno V.M."/>
            <person name="Liu G."/>
            <person name="Beyhan S."/>
            <person name="Sundermann A.J."/>
            <person name="Mounaud S."/>
            <person name="Pasculle A.W."/>
            <person name="Nierman W.C."/>
            <person name="Driscoll E."/>
            <person name="Cumbie R."/>
            <person name="Clancy C.J."/>
            <person name="Dupont C.L."/>
        </authorList>
    </citation>
    <scope>NUCLEOTIDE SEQUENCE</scope>
    <source>
        <strain evidence="2">GL11</strain>
    </source>
</reference>
<evidence type="ECO:0000313" key="3">
    <source>
        <dbReference type="Proteomes" id="UP000716291"/>
    </source>
</evidence>
<dbReference type="EMBL" id="JAANQT010000435">
    <property type="protein sequence ID" value="KAG1311030.1"/>
    <property type="molecule type" value="Genomic_DNA"/>
</dbReference>
<gene>
    <name evidence="2" type="ORF">G6F64_004116</name>
</gene>
<accession>A0A9P7BU19</accession>
<dbReference type="Proteomes" id="UP000716291">
    <property type="component" value="Unassembled WGS sequence"/>
</dbReference>
<name>A0A9P7BU19_RHIOR</name>
<sequence length="253" mass="29315">MRRLPWGFLALPLLLRSLDVLAPLLLAYDRSYTFSQNIIYYSIKAHPVDHFKAFYRFTQAFTALNLLAYNCFPLRCSRSPCFATIDSKVSCQKILDRIWINGADKIVLWRGVVNLNNSPFRDQNHDLRFRETIQRGGVGVTLLKKRFDTQGRYSSGYISPQQDKSSERGLIHSRALELEYYVAFLSSRSEHTAVLQTHYVSTRANYATVHPIHQKLQLSPYFKNQFADHATFVIGNWSDPNSRLHEPIHDVLF</sequence>
<evidence type="ECO:0000313" key="2">
    <source>
        <dbReference type="EMBL" id="KAG1311030.1"/>
    </source>
</evidence>
<protein>
    <submittedName>
        <fullName evidence="2">Uncharacterized protein</fullName>
    </submittedName>
</protein>
<proteinExistence type="predicted"/>
<organism evidence="2 3">
    <name type="scientific">Rhizopus oryzae</name>
    <name type="common">Mucormycosis agent</name>
    <name type="synonym">Rhizopus arrhizus var. delemar</name>
    <dbReference type="NCBI Taxonomy" id="64495"/>
    <lineage>
        <taxon>Eukaryota</taxon>
        <taxon>Fungi</taxon>
        <taxon>Fungi incertae sedis</taxon>
        <taxon>Mucoromycota</taxon>
        <taxon>Mucoromycotina</taxon>
        <taxon>Mucoromycetes</taxon>
        <taxon>Mucorales</taxon>
        <taxon>Mucorineae</taxon>
        <taxon>Rhizopodaceae</taxon>
        <taxon>Rhizopus</taxon>
    </lineage>
</organism>
<feature type="signal peptide" evidence="1">
    <location>
        <begin position="1"/>
        <end position="27"/>
    </location>
</feature>
<comment type="caution">
    <text evidence="2">The sequence shown here is derived from an EMBL/GenBank/DDBJ whole genome shotgun (WGS) entry which is preliminary data.</text>
</comment>
<evidence type="ECO:0000256" key="1">
    <source>
        <dbReference type="SAM" id="SignalP"/>
    </source>
</evidence>
<keyword evidence="1" id="KW-0732">Signal</keyword>
<dbReference type="AlphaFoldDB" id="A0A9P7BU19"/>